<sequence>MTEQKKTVKKKKKAKPKKAFKIFKIIVLSILFLILTSGVIGFGYVYAVIKNTPKLKVDKVLSLNQPSKLFDNKNNVMDNVITDEQRFVIGYDAMPENLRNAFVAIEDERFYSHKGVDPKRMVGAVFANLKNAISGKKGLQGASTLTQQLLKNTVLTNDQTLERKVKEIYLALDLEKSLSKEQIMEAYLNTIPLGGQVYGVEAASIRYFNKPAKDLTLLECAYIAGITQAPSYYDALSPNSKKNPTPFLNRTKTVIQKMYDIGKITKEQYDSANNDLNEMKKQADEGTYNIANTKFAFNPAKKSQKMDYEWFSRPVVKQVIADLKEKYKYTDEQATKLIVNGGLQIYTTMDKNLQDYTQAALNDRANIHLDSKNVDEFDKNGVPLLQASATIMDYRTGEVKAMVGGRGNQGAKSNNRAFSDLRSIGSATKPLTVYGPAVDMKLMGPGTTMEDSPLSGKLAATYPNWNPQNESRRFTGTKTLRVALRESINLIAIKVEDAIGYTNGIAYGEKFGLKYNNKSKTSIAAASLGQFDNSPQDRDGGNTYLMAAAYGAFGNSGTYTEPILYTKVLDLNGQEILTNSPKTRNVISPQAAYILYDMLKEPVNNYSAKPAKEKLGDIPVAGKTGTTDGNKDLWFAGLTPYLSAAIWVGYDVPREMKGHSGTAVTPLWGLIMGKAHEGLAYKEIPEPSGISKAGVCMDSGKTPTDLCSKDPRGQRITSDFTIGGGNSSALCDAHVLVKINKSNGKLANANTPADLIEDRVFIKKEYASDPNASYVVPTEQDDSKPSPKQEPVTPVPPNTNNNGTNNNPTNGNNNSGAGTGGNGNPNGTNNNGNTGTETQPPANEKH</sequence>
<evidence type="ECO:0000256" key="9">
    <source>
        <dbReference type="ARBA" id="ARBA00022645"/>
    </source>
</evidence>
<dbReference type="GO" id="GO:0006508">
    <property type="term" value="P:proteolysis"/>
    <property type="evidence" value="ECO:0007669"/>
    <property type="project" value="UniProtKB-KW"/>
</dbReference>
<keyword evidence="14" id="KW-0378">Hydrolase</keyword>
<dbReference type="InterPro" id="IPR036950">
    <property type="entry name" value="PBP_transglycosylase"/>
</dbReference>
<comment type="pathway">
    <text evidence="26">Glycan biosynthesis.</text>
</comment>
<organism evidence="30 31">
    <name type="scientific">Clostridium cavendishii DSM 21758</name>
    <dbReference type="NCBI Taxonomy" id="1121302"/>
    <lineage>
        <taxon>Bacteria</taxon>
        <taxon>Bacillati</taxon>
        <taxon>Bacillota</taxon>
        <taxon>Clostridia</taxon>
        <taxon>Eubacteriales</taxon>
        <taxon>Clostridiaceae</taxon>
        <taxon>Clostridium</taxon>
    </lineage>
</organism>
<dbReference type="STRING" id="1121302.SAMN02745163_00071"/>
<keyword evidence="15" id="KW-0133">Cell shape</keyword>
<keyword evidence="21" id="KW-0511">Multifunctional enzyme</keyword>
<feature type="transmembrane region" description="Helical" evidence="28">
    <location>
        <begin position="21"/>
        <end position="47"/>
    </location>
</feature>
<keyword evidence="17" id="KW-0573">Peptidoglycan synthesis</keyword>
<evidence type="ECO:0000256" key="20">
    <source>
        <dbReference type="ARBA" id="ARBA00023251"/>
    </source>
</evidence>
<dbReference type="PANTHER" id="PTHR32282">
    <property type="entry name" value="BINDING PROTEIN TRANSPEPTIDASE, PUTATIVE-RELATED"/>
    <property type="match status" value="1"/>
</dbReference>
<proteinExistence type="inferred from homology"/>
<evidence type="ECO:0000256" key="3">
    <source>
        <dbReference type="ARBA" id="ARBA00004752"/>
    </source>
</evidence>
<feature type="compositionally biased region" description="Low complexity" evidence="27">
    <location>
        <begin position="825"/>
        <end position="836"/>
    </location>
</feature>
<evidence type="ECO:0000256" key="8">
    <source>
        <dbReference type="ARBA" id="ARBA00022475"/>
    </source>
</evidence>
<dbReference type="InterPro" id="IPR050396">
    <property type="entry name" value="Glycosyltr_51/Transpeptidase"/>
</dbReference>
<feature type="domain" description="Glycosyl transferase family 51" evidence="29">
    <location>
        <begin position="76"/>
        <end position="258"/>
    </location>
</feature>
<feature type="compositionally biased region" description="Low complexity" evidence="27">
    <location>
        <begin position="798"/>
        <end position="816"/>
    </location>
</feature>
<dbReference type="GO" id="GO:0008360">
    <property type="term" value="P:regulation of cell shape"/>
    <property type="evidence" value="ECO:0007669"/>
    <property type="project" value="UniProtKB-KW"/>
</dbReference>
<dbReference type="Gene3D" id="1.10.3810.10">
    <property type="entry name" value="Biosynthetic peptidoglycan transglycosylase-like"/>
    <property type="match status" value="1"/>
</dbReference>
<comment type="pathway">
    <text evidence="3">Cell wall biogenesis; peptidoglycan biosynthesis.</text>
</comment>
<comment type="catalytic activity">
    <reaction evidence="23">
        <text>Preferential cleavage: (Ac)2-L-Lys-D-Ala-|-D-Ala. Also transpeptidation of peptidyl-alanyl moieties that are N-acyl substituents of D-alanine.</text>
        <dbReference type="EC" id="3.4.16.4"/>
    </reaction>
</comment>
<dbReference type="GO" id="GO:0008955">
    <property type="term" value="F:peptidoglycan glycosyltransferase activity"/>
    <property type="evidence" value="ECO:0007669"/>
    <property type="project" value="UniProtKB-EC"/>
</dbReference>
<keyword evidence="8" id="KW-1003">Cell membrane</keyword>
<dbReference type="Gene3D" id="3.40.710.10">
    <property type="entry name" value="DD-peptidase/beta-lactamase superfamily"/>
    <property type="match status" value="1"/>
</dbReference>
<evidence type="ECO:0000256" key="17">
    <source>
        <dbReference type="ARBA" id="ARBA00022984"/>
    </source>
</evidence>
<keyword evidence="19 28" id="KW-0472">Membrane</keyword>
<feature type="region of interest" description="Disordered" evidence="27">
    <location>
        <begin position="772"/>
        <end position="846"/>
    </location>
</feature>
<dbReference type="SUPFAM" id="SSF56601">
    <property type="entry name" value="beta-lactamase/transpeptidase-like"/>
    <property type="match status" value="1"/>
</dbReference>
<evidence type="ECO:0000256" key="26">
    <source>
        <dbReference type="ARBA" id="ARBA00060592"/>
    </source>
</evidence>
<dbReference type="EMBL" id="FQZB01000003">
    <property type="protein sequence ID" value="SHI35295.1"/>
    <property type="molecule type" value="Genomic_DNA"/>
</dbReference>
<dbReference type="RefSeq" id="WP_072984152.1">
    <property type="nucleotide sequence ID" value="NZ_FQZB01000003.1"/>
</dbReference>
<dbReference type="EC" id="2.4.99.28" evidence="24"/>
<dbReference type="InterPro" id="IPR012338">
    <property type="entry name" value="Beta-lactam/transpept-like"/>
</dbReference>
<comment type="similarity">
    <text evidence="4">In the C-terminal section; belongs to the transpeptidase family.</text>
</comment>
<keyword evidence="11" id="KW-0328">Glycosyltransferase</keyword>
<gene>
    <name evidence="30" type="ORF">SAMN02745163_00071</name>
</gene>
<evidence type="ECO:0000313" key="31">
    <source>
        <dbReference type="Proteomes" id="UP000184310"/>
    </source>
</evidence>
<dbReference type="OrthoDB" id="9766909at2"/>
<evidence type="ECO:0000256" key="19">
    <source>
        <dbReference type="ARBA" id="ARBA00023136"/>
    </source>
</evidence>
<evidence type="ECO:0000256" key="12">
    <source>
        <dbReference type="ARBA" id="ARBA00022679"/>
    </source>
</evidence>
<name>A0A1M6AFP7_9CLOT</name>
<dbReference type="Pfam" id="PF00912">
    <property type="entry name" value="Transgly"/>
    <property type="match status" value="1"/>
</dbReference>
<keyword evidence="13 28" id="KW-0812">Transmembrane</keyword>
<comment type="similarity">
    <text evidence="5">In the N-terminal section; belongs to the glycosyltransferase 51 family.</text>
</comment>
<dbReference type="GO" id="GO:0030288">
    <property type="term" value="C:outer membrane-bounded periplasmic space"/>
    <property type="evidence" value="ECO:0007669"/>
    <property type="project" value="TreeGrafter"/>
</dbReference>
<evidence type="ECO:0000313" key="30">
    <source>
        <dbReference type="EMBL" id="SHI35295.1"/>
    </source>
</evidence>
<keyword evidence="9" id="KW-0121">Carboxypeptidase</keyword>
<evidence type="ECO:0000256" key="13">
    <source>
        <dbReference type="ARBA" id="ARBA00022692"/>
    </source>
</evidence>
<dbReference type="PANTHER" id="PTHR32282:SF11">
    <property type="entry name" value="PENICILLIN-BINDING PROTEIN 1B"/>
    <property type="match status" value="1"/>
</dbReference>
<evidence type="ECO:0000256" key="1">
    <source>
        <dbReference type="ARBA" id="ARBA00002624"/>
    </source>
</evidence>
<keyword evidence="16" id="KW-0735">Signal-anchor</keyword>
<dbReference type="NCBIfam" id="TIGR02074">
    <property type="entry name" value="PBP_1a_fam"/>
    <property type="match status" value="1"/>
</dbReference>
<dbReference type="GO" id="GO:0071555">
    <property type="term" value="P:cell wall organization"/>
    <property type="evidence" value="ECO:0007669"/>
    <property type="project" value="UniProtKB-KW"/>
</dbReference>
<evidence type="ECO:0000256" key="24">
    <source>
        <dbReference type="ARBA" id="ARBA00044770"/>
    </source>
</evidence>
<keyword evidence="18 28" id="KW-1133">Transmembrane helix</keyword>
<comment type="catalytic activity">
    <reaction evidence="25">
        <text>[GlcNAc-(1-&gt;4)-Mur2Ac(oyl-L-Ala-gamma-D-Glu-L-Lys-D-Ala-D-Ala)](n)-di-trans,octa-cis-undecaprenyl diphosphate + beta-D-GlcNAc-(1-&gt;4)-Mur2Ac(oyl-L-Ala-gamma-D-Glu-L-Lys-D-Ala-D-Ala)-di-trans,octa-cis-undecaprenyl diphosphate = [GlcNAc-(1-&gt;4)-Mur2Ac(oyl-L-Ala-gamma-D-Glu-L-Lys-D-Ala-D-Ala)](n+1)-di-trans,octa-cis-undecaprenyl diphosphate + di-trans,octa-cis-undecaprenyl diphosphate + H(+)</text>
        <dbReference type="Rhea" id="RHEA:23708"/>
        <dbReference type="Rhea" id="RHEA-COMP:9602"/>
        <dbReference type="Rhea" id="RHEA-COMP:9603"/>
        <dbReference type="ChEBI" id="CHEBI:15378"/>
        <dbReference type="ChEBI" id="CHEBI:58405"/>
        <dbReference type="ChEBI" id="CHEBI:60033"/>
        <dbReference type="ChEBI" id="CHEBI:78435"/>
        <dbReference type="EC" id="2.4.99.28"/>
    </reaction>
</comment>
<reference evidence="30 31" key="1">
    <citation type="submission" date="2016-11" db="EMBL/GenBank/DDBJ databases">
        <authorList>
            <person name="Jaros S."/>
            <person name="Januszkiewicz K."/>
            <person name="Wedrychowicz H."/>
        </authorList>
    </citation>
    <scope>NUCLEOTIDE SEQUENCE [LARGE SCALE GENOMIC DNA]</scope>
    <source>
        <strain evidence="30 31">DSM 21758</strain>
    </source>
</reference>
<evidence type="ECO:0000256" key="11">
    <source>
        <dbReference type="ARBA" id="ARBA00022676"/>
    </source>
</evidence>
<evidence type="ECO:0000256" key="6">
    <source>
        <dbReference type="ARBA" id="ARBA00012448"/>
    </source>
</evidence>
<dbReference type="InterPro" id="IPR023346">
    <property type="entry name" value="Lysozyme-like_dom_sf"/>
</dbReference>
<keyword evidence="10" id="KW-0645">Protease</keyword>
<evidence type="ECO:0000256" key="10">
    <source>
        <dbReference type="ARBA" id="ARBA00022670"/>
    </source>
</evidence>
<keyword evidence="22" id="KW-0961">Cell wall biogenesis/degradation</keyword>
<accession>A0A1M6AFP7</accession>
<dbReference type="Proteomes" id="UP000184310">
    <property type="component" value="Unassembled WGS sequence"/>
</dbReference>
<dbReference type="FunFam" id="1.10.3810.10:FF:000001">
    <property type="entry name" value="Penicillin-binding protein 1A"/>
    <property type="match status" value="1"/>
</dbReference>
<evidence type="ECO:0000256" key="2">
    <source>
        <dbReference type="ARBA" id="ARBA00004401"/>
    </source>
</evidence>
<feature type="compositionally biased region" description="Polar residues" evidence="27">
    <location>
        <begin position="837"/>
        <end position="846"/>
    </location>
</feature>
<evidence type="ECO:0000256" key="28">
    <source>
        <dbReference type="SAM" id="Phobius"/>
    </source>
</evidence>
<evidence type="ECO:0000256" key="25">
    <source>
        <dbReference type="ARBA" id="ARBA00049902"/>
    </source>
</evidence>
<keyword evidence="31" id="KW-1185">Reference proteome</keyword>
<dbReference type="InterPro" id="IPR001264">
    <property type="entry name" value="Glyco_trans_51"/>
</dbReference>
<evidence type="ECO:0000256" key="21">
    <source>
        <dbReference type="ARBA" id="ARBA00023268"/>
    </source>
</evidence>
<evidence type="ECO:0000256" key="23">
    <source>
        <dbReference type="ARBA" id="ARBA00034000"/>
    </source>
</evidence>
<evidence type="ECO:0000256" key="22">
    <source>
        <dbReference type="ARBA" id="ARBA00023316"/>
    </source>
</evidence>
<keyword evidence="12" id="KW-0808">Transferase</keyword>
<comment type="function">
    <text evidence="1">Cell wall formation. Synthesis of cross-linked peptidoglycan from the lipid intermediates. The enzyme has a penicillin-insensitive transglycosylase N-terminal domain (formation of linear glycan strands) and a penicillin-sensitive transpeptidase C-terminal domain (cross-linking of the peptide subunits).</text>
</comment>
<evidence type="ECO:0000256" key="18">
    <source>
        <dbReference type="ARBA" id="ARBA00022989"/>
    </source>
</evidence>
<dbReference type="UniPathway" id="UPA00219"/>
<evidence type="ECO:0000256" key="4">
    <source>
        <dbReference type="ARBA" id="ARBA00007090"/>
    </source>
</evidence>
<dbReference type="SUPFAM" id="SSF53955">
    <property type="entry name" value="Lysozyme-like"/>
    <property type="match status" value="1"/>
</dbReference>
<dbReference type="GO" id="GO:0005886">
    <property type="term" value="C:plasma membrane"/>
    <property type="evidence" value="ECO:0007669"/>
    <property type="project" value="UniProtKB-SubCell"/>
</dbReference>
<keyword evidence="20" id="KW-0046">Antibiotic resistance</keyword>
<protein>
    <recommendedName>
        <fullName evidence="7">Penicillin-binding protein 1A</fullName>
        <ecNumber evidence="24">2.4.99.28</ecNumber>
        <ecNumber evidence="6">3.4.16.4</ecNumber>
    </recommendedName>
</protein>
<evidence type="ECO:0000256" key="14">
    <source>
        <dbReference type="ARBA" id="ARBA00022801"/>
    </source>
</evidence>
<evidence type="ECO:0000256" key="5">
    <source>
        <dbReference type="ARBA" id="ARBA00007739"/>
    </source>
</evidence>
<dbReference type="GO" id="GO:0009002">
    <property type="term" value="F:serine-type D-Ala-D-Ala carboxypeptidase activity"/>
    <property type="evidence" value="ECO:0007669"/>
    <property type="project" value="UniProtKB-EC"/>
</dbReference>
<evidence type="ECO:0000259" key="29">
    <source>
        <dbReference type="Pfam" id="PF00912"/>
    </source>
</evidence>
<evidence type="ECO:0000256" key="7">
    <source>
        <dbReference type="ARBA" id="ARBA00018638"/>
    </source>
</evidence>
<dbReference type="GO" id="GO:0009252">
    <property type="term" value="P:peptidoglycan biosynthetic process"/>
    <property type="evidence" value="ECO:0007669"/>
    <property type="project" value="UniProtKB-UniPathway"/>
</dbReference>
<dbReference type="AlphaFoldDB" id="A0A1M6AFP7"/>
<evidence type="ECO:0000256" key="27">
    <source>
        <dbReference type="SAM" id="MobiDB-lite"/>
    </source>
</evidence>
<evidence type="ECO:0000256" key="15">
    <source>
        <dbReference type="ARBA" id="ARBA00022960"/>
    </source>
</evidence>
<comment type="subcellular location">
    <subcellularLocation>
        <location evidence="2">Cell membrane</location>
        <topology evidence="2">Single-pass type II membrane protein</topology>
    </subcellularLocation>
</comment>
<evidence type="ECO:0000256" key="16">
    <source>
        <dbReference type="ARBA" id="ARBA00022968"/>
    </source>
</evidence>
<dbReference type="EC" id="3.4.16.4" evidence="6"/>
<dbReference type="GO" id="GO:0046677">
    <property type="term" value="P:response to antibiotic"/>
    <property type="evidence" value="ECO:0007669"/>
    <property type="project" value="UniProtKB-KW"/>
</dbReference>